<accession>A0A9K3JRX8</accession>
<protein>
    <submittedName>
        <fullName evidence="1">Uncharacterized protein</fullName>
    </submittedName>
</protein>
<dbReference type="Proteomes" id="UP000215914">
    <property type="component" value="Unassembled WGS sequence"/>
</dbReference>
<keyword evidence="2" id="KW-1185">Reference proteome</keyword>
<reference evidence="1" key="2">
    <citation type="submission" date="2020-06" db="EMBL/GenBank/DDBJ databases">
        <title>Helianthus annuus Genome sequencing and assembly Release 2.</title>
        <authorList>
            <person name="Gouzy J."/>
            <person name="Langlade N."/>
            <person name="Munos S."/>
        </authorList>
    </citation>
    <scope>NUCLEOTIDE SEQUENCE</scope>
    <source>
        <tissue evidence="1">Leaves</tissue>
    </source>
</reference>
<dbReference type="EMBL" id="MNCJ02000316">
    <property type="protein sequence ID" value="KAF5820244.1"/>
    <property type="molecule type" value="Genomic_DNA"/>
</dbReference>
<proteinExistence type="predicted"/>
<organism evidence="1 2">
    <name type="scientific">Helianthus annuus</name>
    <name type="common">Common sunflower</name>
    <dbReference type="NCBI Taxonomy" id="4232"/>
    <lineage>
        <taxon>Eukaryota</taxon>
        <taxon>Viridiplantae</taxon>
        <taxon>Streptophyta</taxon>
        <taxon>Embryophyta</taxon>
        <taxon>Tracheophyta</taxon>
        <taxon>Spermatophyta</taxon>
        <taxon>Magnoliopsida</taxon>
        <taxon>eudicotyledons</taxon>
        <taxon>Gunneridae</taxon>
        <taxon>Pentapetalae</taxon>
        <taxon>asterids</taxon>
        <taxon>campanulids</taxon>
        <taxon>Asterales</taxon>
        <taxon>Asteraceae</taxon>
        <taxon>Asteroideae</taxon>
        <taxon>Heliantheae alliance</taxon>
        <taxon>Heliantheae</taxon>
        <taxon>Helianthus</taxon>
    </lineage>
</organism>
<dbReference type="AlphaFoldDB" id="A0A9K3JRX8"/>
<sequence length="79" mass="9347">MKFDLRVTDSEPRIVNDFIYGYSRFRICVQQPKQQPFQIRRGPPRHAKLAGANLLIHHHEIWIVERKITGIQHEQNDSA</sequence>
<evidence type="ECO:0000313" key="2">
    <source>
        <dbReference type="Proteomes" id="UP000215914"/>
    </source>
</evidence>
<dbReference type="Gramene" id="mRNA:HanXRQr2_Chr01g0000021">
    <property type="protein sequence ID" value="CDS:HanXRQr2_Chr01g0000021.1"/>
    <property type="gene ID" value="HanXRQr2_Chr01g0000021"/>
</dbReference>
<reference evidence="1" key="1">
    <citation type="journal article" date="2017" name="Nature">
        <title>The sunflower genome provides insights into oil metabolism, flowering and Asterid evolution.</title>
        <authorList>
            <person name="Badouin H."/>
            <person name="Gouzy J."/>
            <person name="Grassa C.J."/>
            <person name="Murat F."/>
            <person name="Staton S.E."/>
            <person name="Cottret L."/>
            <person name="Lelandais-Briere C."/>
            <person name="Owens G.L."/>
            <person name="Carrere S."/>
            <person name="Mayjonade B."/>
            <person name="Legrand L."/>
            <person name="Gill N."/>
            <person name="Kane N.C."/>
            <person name="Bowers J.E."/>
            <person name="Hubner S."/>
            <person name="Bellec A."/>
            <person name="Berard A."/>
            <person name="Berges H."/>
            <person name="Blanchet N."/>
            <person name="Boniface M.C."/>
            <person name="Brunel D."/>
            <person name="Catrice O."/>
            <person name="Chaidir N."/>
            <person name="Claudel C."/>
            <person name="Donnadieu C."/>
            <person name="Faraut T."/>
            <person name="Fievet G."/>
            <person name="Helmstetter N."/>
            <person name="King M."/>
            <person name="Knapp S.J."/>
            <person name="Lai Z."/>
            <person name="Le Paslier M.C."/>
            <person name="Lippi Y."/>
            <person name="Lorenzon L."/>
            <person name="Mandel J.R."/>
            <person name="Marage G."/>
            <person name="Marchand G."/>
            <person name="Marquand E."/>
            <person name="Bret-Mestries E."/>
            <person name="Morien E."/>
            <person name="Nambeesan S."/>
            <person name="Nguyen T."/>
            <person name="Pegot-Espagnet P."/>
            <person name="Pouilly N."/>
            <person name="Raftis F."/>
            <person name="Sallet E."/>
            <person name="Schiex T."/>
            <person name="Thomas J."/>
            <person name="Vandecasteele C."/>
            <person name="Vares D."/>
            <person name="Vear F."/>
            <person name="Vautrin S."/>
            <person name="Crespi M."/>
            <person name="Mangin B."/>
            <person name="Burke J.M."/>
            <person name="Salse J."/>
            <person name="Munos S."/>
            <person name="Vincourt P."/>
            <person name="Rieseberg L.H."/>
            <person name="Langlade N.B."/>
        </authorList>
    </citation>
    <scope>NUCLEOTIDE SEQUENCE</scope>
    <source>
        <tissue evidence="1">Leaves</tissue>
    </source>
</reference>
<name>A0A9K3JRX8_HELAN</name>
<comment type="caution">
    <text evidence="1">The sequence shown here is derived from an EMBL/GenBank/DDBJ whole genome shotgun (WGS) entry which is preliminary data.</text>
</comment>
<evidence type="ECO:0000313" key="1">
    <source>
        <dbReference type="EMBL" id="KAF5820244.1"/>
    </source>
</evidence>
<gene>
    <name evidence="1" type="ORF">HanXRQr2_Chr01g0000021</name>
</gene>